<dbReference type="InterPro" id="IPR029063">
    <property type="entry name" value="SAM-dependent_MTases_sf"/>
</dbReference>
<dbReference type="InterPro" id="IPR012967">
    <property type="entry name" value="COMT_dimerisation"/>
</dbReference>
<feature type="domain" description="O-methyltransferase dimerisation" evidence="6">
    <location>
        <begin position="11"/>
        <end position="86"/>
    </location>
</feature>
<keyword evidence="1 7" id="KW-0489">Methyltransferase</keyword>
<feature type="domain" description="O-methyltransferase C-terminal" evidence="5">
    <location>
        <begin position="105"/>
        <end position="316"/>
    </location>
</feature>
<keyword evidence="3" id="KW-0949">S-adenosyl-L-methionine</keyword>
<evidence type="ECO:0000256" key="1">
    <source>
        <dbReference type="ARBA" id="ARBA00022603"/>
    </source>
</evidence>
<evidence type="ECO:0000259" key="6">
    <source>
        <dbReference type="Pfam" id="PF08100"/>
    </source>
</evidence>
<dbReference type="Proteomes" id="UP000238823">
    <property type="component" value="Unassembled WGS sequence"/>
</dbReference>
<dbReference type="RefSeq" id="WP_106089177.1">
    <property type="nucleotide sequence ID" value="NZ_PVNL01000044.1"/>
</dbReference>
<reference evidence="7 8" key="1">
    <citation type="submission" date="2018-03" db="EMBL/GenBank/DDBJ databases">
        <title>Draft Genome Sequences of the Obligatory Marine Myxobacteria Enhygromyxa salina SWB007.</title>
        <authorList>
            <person name="Poehlein A."/>
            <person name="Moghaddam J.A."/>
            <person name="Harms H."/>
            <person name="Alanjari M."/>
            <person name="Koenig G.M."/>
            <person name="Daniel R."/>
            <person name="Schaeberle T.F."/>
        </authorList>
    </citation>
    <scope>NUCLEOTIDE SEQUENCE [LARGE SCALE GENOMIC DNA]</scope>
    <source>
        <strain evidence="7 8">SWB007</strain>
    </source>
</reference>
<dbReference type="Pfam" id="PF00891">
    <property type="entry name" value="Methyltransf_2"/>
    <property type="match status" value="1"/>
</dbReference>
<dbReference type="AlphaFoldDB" id="A0A2S9YT12"/>
<dbReference type="EC" id="2.1.1.-" evidence="7"/>
<dbReference type="EMBL" id="PVNL01000044">
    <property type="protein sequence ID" value="PRQ08200.1"/>
    <property type="molecule type" value="Genomic_DNA"/>
</dbReference>
<gene>
    <name evidence="7" type="primary">tcmN</name>
    <name evidence="7" type="ORF">ENSA7_21720</name>
</gene>
<evidence type="ECO:0000259" key="5">
    <source>
        <dbReference type="Pfam" id="PF00891"/>
    </source>
</evidence>
<dbReference type="InterPro" id="IPR016461">
    <property type="entry name" value="COMT-like"/>
</dbReference>
<dbReference type="GO" id="GO:0046983">
    <property type="term" value="F:protein dimerization activity"/>
    <property type="evidence" value="ECO:0007669"/>
    <property type="project" value="InterPro"/>
</dbReference>
<dbReference type="PIRSF" id="PIRSF005739">
    <property type="entry name" value="O-mtase"/>
    <property type="match status" value="1"/>
</dbReference>
<dbReference type="SUPFAM" id="SSF46785">
    <property type="entry name" value="Winged helix' DNA-binding domain"/>
    <property type="match status" value="1"/>
</dbReference>
<dbReference type="PANTHER" id="PTHR43712:SF2">
    <property type="entry name" value="O-METHYLTRANSFERASE CICE"/>
    <property type="match status" value="1"/>
</dbReference>
<dbReference type="PANTHER" id="PTHR43712">
    <property type="entry name" value="PUTATIVE (AFU_ORTHOLOGUE AFUA_4G14580)-RELATED"/>
    <property type="match status" value="1"/>
</dbReference>
<dbReference type="OrthoDB" id="9766840at2"/>
<dbReference type="GO" id="GO:0008171">
    <property type="term" value="F:O-methyltransferase activity"/>
    <property type="evidence" value="ECO:0007669"/>
    <property type="project" value="InterPro"/>
</dbReference>
<protein>
    <submittedName>
        <fullName evidence="7">Multifunctional cyclase-dehydratase-3-O-methyl transferase TcmN</fullName>
        <ecNumber evidence="7">2.1.1.-</ecNumber>
    </submittedName>
</protein>
<dbReference type="SUPFAM" id="SSF53335">
    <property type="entry name" value="S-adenosyl-L-methionine-dependent methyltransferases"/>
    <property type="match status" value="1"/>
</dbReference>
<evidence type="ECO:0000256" key="3">
    <source>
        <dbReference type="ARBA" id="ARBA00022691"/>
    </source>
</evidence>
<dbReference type="InterPro" id="IPR036388">
    <property type="entry name" value="WH-like_DNA-bd_sf"/>
</dbReference>
<accession>A0A2S9YT12</accession>
<dbReference type="Pfam" id="PF08100">
    <property type="entry name" value="Dimerisation"/>
    <property type="match status" value="1"/>
</dbReference>
<dbReference type="PROSITE" id="PS51683">
    <property type="entry name" value="SAM_OMT_II"/>
    <property type="match status" value="1"/>
</dbReference>
<feature type="active site" description="Proton acceptor" evidence="4">
    <location>
        <position position="241"/>
    </location>
</feature>
<sequence length="337" mass="36465">MDTPPASLLYRLATAHYVSHALHAVAALGVAEQLTDRPRSAEELAAATGTHAPSLRRVMRLLVTEGVFVEQDDGRFSSTPLSETLAGGFADAVQVFAGSMVHRPWGDLLETIRTGDNAFERVYGQGPFEYLADRPEEGERFDRTMASFTRWIAIGVAKAYDFSELRRVIDIGGGEGAMMTGVVRAHHHLEGAVFDLPRVGAAARAHIAAAEVEARCEFVGGDFFEAVPAGYDAYLIKHVIHDWDDERATRILARIREAIGDADARLLLVEGLYPAKVDASFVAAGAARNDCNMMVVTGGRQRTEAELAALYERAGFTLSRVIPTDAGASIIEGIPVR</sequence>
<evidence type="ECO:0000256" key="4">
    <source>
        <dbReference type="PIRSR" id="PIRSR005739-1"/>
    </source>
</evidence>
<dbReference type="Gene3D" id="1.10.10.10">
    <property type="entry name" value="Winged helix-like DNA-binding domain superfamily/Winged helix DNA-binding domain"/>
    <property type="match status" value="1"/>
</dbReference>
<organism evidence="7 8">
    <name type="scientific">Enhygromyxa salina</name>
    <dbReference type="NCBI Taxonomy" id="215803"/>
    <lineage>
        <taxon>Bacteria</taxon>
        <taxon>Pseudomonadati</taxon>
        <taxon>Myxococcota</taxon>
        <taxon>Polyangia</taxon>
        <taxon>Nannocystales</taxon>
        <taxon>Nannocystaceae</taxon>
        <taxon>Enhygromyxa</taxon>
    </lineage>
</organism>
<name>A0A2S9YT12_9BACT</name>
<dbReference type="InterPro" id="IPR036390">
    <property type="entry name" value="WH_DNA-bd_sf"/>
</dbReference>
<dbReference type="GO" id="GO:0032259">
    <property type="term" value="P:methylation"/>
    <property type="evidence" value="ECO:0007669"/>
    <property type="project" value="UniProtKB-KW"/>
</dbReference>
<dbReference type="InterPro" id="IPR001077">
    <property type="entry name" value="COMT_C"/>
</dbReference>
<comment type="caution">
    <text evidence="7">The sequence shown here is derived from an EMBL/GenBank/DDBJ whole genome shotgun (WGS) entry which is preliminary data.</text>
</comment>
<evidence type="ECO:0000313" key="7">
    <source>
        <dbReference type="EMBL" id="PRQ08200.1"/>
    </source>
</evidence>
<evidence type="ECO:0000256" key="2">
    <source>
        <dbReference type="ARBA" id="ARBA00022679"/>
    </source>
</evidence>
<evidence type="ECO:0000313" key="8">
    <source>
        <dbReference type="Proteomes" id="UP000238823"/>
    </source>
</evidence>
<proteinExistence type="predicted"/>
<keyword evidence="2 7" id="KW-0808">Transferase</keyword>
<dbReference type="Gene3D" id="3.40.50.150">
    <property type="entry name" value="Vaccinia Virus protein VP39"/>
    <property type="match status" value="1"/>
</dbReference>
<dbReference type="Gene3D" id="1.10.287.1350">
    <property type="match status" value="1"/>
</dbReference>